<dbReference type="RefSeq" id="XP_031760626.1">
    <property type="nucleotide sequence ID" value="XM_031904766.1"/>
</dbReference>
<dbReference type="AlphaFoldDB" id="A0A8J1JVL2"/>
<dbReference type="CDD" id="cd07936">
    <property type="entry name" value="SCAN"/>
    <property type="match status" value="1"/>
</dbReference>
<protein>
    <submittedName>
        <fullName evidence="4">Neurotrophin receptor-interacting factor 2-like</fullName>
    </submittedName>
</protein>
<dbReference type="SUPFAM" id="SSF47353">
    <property type="entry name" value="Retrovirus capsid dimerization domain-like"/>
    <property type="match status" value="1"/>
</dbReference>
<evidence type="ECO:0000313" key="3">
    <source>
        <dbReference type="Proteomes" id="UP000008143"/>
    </source>
</evidence>
<feature type="domain" description="SCAN box" evidence="2">
    <location>
        <begin position="157"/>
        <end position="235"/>
    </location>
</feature>
<evidence type="ECO:0000313" key="5">
    <source>
        <dbReference type="Xenbase" id="XB-GENE-29097783"/>
    </source>
</evidence>
<accession>A0A8J1JVL2</accession>
<dbReference type="AGR" id="Xenbase:XB-GENE-29097783"/>
<sequence>MVLKQIESDQKHKVEEQRWRQDEAKRREEEQRRFQQEVREHREEMLRLQQMQHKQLAEILQAWKEQSPKPQETTSLKDLRLTKLTAEDDIESYITMFERVAKTCLWPKDQWVVRLAPYLTGKAQKAYSSLNARDAQDYDYVKDAIFHRYELNVETFRQRFRAYRYSNFDGPREAYAQLHELLLKWIQPERKTGEQILEMIALEQFIEILPDKVKLWVQEHRPETSTKAISLAEDFLLARREAEQRITVRNKTPSAKRAAAQSKSSRPWRSKMPQLWESWTYCEILP</sequence>
<dbReference type="InterPro" id="IPR003309">
    <property type="entry name" value="SCAN_dom"/>
</dbReference>
<dbReference type="FunFam" id="1.10.4020.10:FF:000001">
    <property type="entry name" value="zinc finger protein 263 isoform X1"/>
    <property type="match status" value="1"/>
</dbReference>
<evidence type="ECO:0000313" key="4">
    <source>
        <dbReference type="RefSeq" id="XP_031760626.1"/>
    </source>
</evidence>
<dbReference type="Proteomes" id="UP000008143">
    <property type="component" value="Chromosome 1"/>
</dbReference>
<evidence type="ECO:0000256" key="1">
    <source>
        <dbReference type="SAM" id="MobiDB-lite"/>
    </source>
</evidence>
<dbReference type="SMART" id="SM00431">
    <property type="entry name" value="SCAN"/>
    <property type="match status" value="1"/>
</dbReference>
<feature type="region of interest" description="Disordered" evidence="1">
    <location>
        <begin position="1"/>
        <end position="35"/>
    </location>
</feature>
<dbReference type="KEGG" id="xtr:116411990"/>
<evidence type="ECO:0000259" key="2">
    <source>
        <dbReference type="PROSITE" id="PS50804"/>
    </source>
</evidence>
<dbReference type="PROSITE" id="PS50804">
    <property type="entry name" value="SCAN_BOX"/>
    <property type="match status" value="1"/>
</dbReference>
<dbReference type="GeneID" id="116411990"/>
<dbReference type="Gene3D" id="1.10.4020.10">
    <property type="entry name" value="DNA breaking-rejoining enzymes"/>
    <property type="match status" value="1"/>
</dbReference>
<keyword evidence="3" id="KW-1185">Reference proteome</keyword>
<reference evidence="4" key="1">
    <citation type="submission" date="2025-08" db="UniProtKB">
        <authorList>
            <consortium name="RefSeq"/>
        </authorList>
    </citation>
    <scope>IDENTIFICATION</scope>
    <source>
        <strain evidence="4">Nigerian</strain>
        <tissue evidence="4">Liver and blood</tissue>
    </source>
</reference>
<dbReference type="PANTHER" id="PTHR46888:SF1">
    <property type="entry name" value="RIBONUCLEASE H"/>
    <property type="match status" value="1"/>
</dbReference>
<dbReference type="OrthoDB" id="6077919at2759"/>
<dbReference type="Pfam" id="PF02023">
    <property type="entry name" value="SCAN"/>
    <property type="match status" value="1"/>
</dbReference>
<dbReference type="Xenbase" id="XB-GENE-29097783">
    <property type="gene designation" value="LOC116411990"/>
</dbReference>
<dbReference type="InterPro" id="IPR038269">
    <property type="entry name" value="SCAN_sf"/>
</dbReference>
<name>A0A8J1JVL2_XENTR</name>
<gene>
    <name evidence="4 5" type="primary">LOC116411990</name>
</gene>
<dbReference type="OMA" id="YLAMEAH"/>
<proteinExistence type="predicted"/>
<dbReference type="PANTHER" id="PTHR46888">
    <property type="entry name" value="ZINC KNUCKLE DOMAINCONTAINING PROTEIN-RELATED"/>
    <property type="match status" value="1"/>
</dbReference>
<organism evidence="3 4">
    <name type="scientific">Xenopus tropicalis</name>
    <name type="common">Western clawed frog</name>
    <name type="synonym">Silurana tropicalis</name>
    <dbReference type="NCBI Taxonomy" id="8364"/>
    <lineage>
        <taxon>Eukaryota</taxon>
        <taxon>Metazoa</taxon>
        <taxon>Chordata</taxon>
        <taxon>Craniata</taxon>
        <taxon>Vertebrata</taxon>
        <taxon>Euteleostomi</taxon>
        <taxon>Amphibia</taxon>
        <taxon>Batrachia</taxon>
        <taxon>Anura</taxon>
        <taxon>Pipoidea</taxon>
        <taxon>Pipidae</taxon>
        <taxon>Xenopodinae</taxon>
        <taxon>Xenopus</taxon>
        <taxon>Silurana</taxon>
    </lineage>
</organism>